<sequence length="192" mass="19867">MTADHLADGSVSGAKLEYGSVTGEHLADGSISGARLEYGSVTGEHLADGSVSGAKLEYGSVTADHLADGSIGGAKLECGSVTGEHLADGSVDEEKLSFQPVIAPLPGIGLLFGNQEFAFQGGIESMRIVVPFATSFADSSYTLIAMSDHASCNCVLGNKRPQEAELIVFRTRLGPEPRGTIQWIALGNKAKG</sequence>
<evidence type="ECO:0000313" key="1">
    <source>
        <dbReference type="EMBL" id="QMV40815.1"/>
    </source>
</evidence>
<dbReference type="NCBIfam" id="NF012201">
    <property type="entry name" value="WIAG-tail"/>
    <property type="match status" value="1"/>
</dbReference>
<protein>
    <submittedName>
        <fullName evidence="1">WIAG-tail domain</fullName>
    </submittedName>
</protein>
<organism evidence="1 2">
    <name type="scientific">Cohnella cholangitidis</name>
    <dbReference type="NCBI Taxonomy" id="2598458"/>
    <lineage>
        <taxon>Bacteria</taxon>
        <taxon>Bacillati</taxon>
        <taxon>Bacillota</taxon>
        <taxon>Bacilli</taxon>
        <taxon>Bacillales</taxon>
        <taxon>Paenibacillaceae</taxon>
        <taxon>Cohnella</taxon>
    </lineage>
</organism>
<dbReference type="RefSeq" id="WP_182302172.1">
    <property type="nucleotide sequence ID" value="NZ_CP041969.1"/>
</dbReference>
<dbReference type="AlphaFoldDB" id="A0A7G5BV31"/>
<evidence type="ECO:0000313" key="2">
    <source>
        <dbReference type="Proteomes" id="UP000515679"/>
    </source>
</evidence>
<reference evidence="1 2" key="1">
    <citation type="submission" date="2019-07" db="EMBL/GenBank/DDBJ databases">
        <authorList>
            <person name="Kim J.K."/>
            <person name="Cheong H.-M."/>
            <person name="Choi Y."/>
            <person name="Hwang K.J."/>
            <person name="Lee S."/>
            <person name="Choi C."/>
        </authorList>
    </citation>
    <scope>NUCLEOTIDE SEQUENCE [LARGE SCALE GENOMIC DNA]</scope>
    <source>
        <strain evidence="1 2">KS 22</strain>
    </source>
</reference>
<proteinExistence type="predicted"/>
<name>A0A7G5BV31_9BACL</name>
<dbReference type="Proteomes" id="UP000515679">
    <property type="component" value="Chromosome"/>
</dbReference>
<accession>A0A7G5BV31</accession>
<keyword evidence="2" id="KW-1185">Reference proteome</keyword>
<dbReference type="EMBL" id="CP041969">
    <property type="protein sequence ID" value="QMV40815.1"/>
    <property type="molecule type" value="Genomic_DNA"/>
</dbReference>
<dbReference type="KEGG" id="cchl:FPL14_06040"/>
<gene>
    <name evidence="1" type="ORF">FPL14_06040</name>
</gene>